<dbReference type="OrthoDB" id="5325062at2"/>
<dbReference type="RefSeq" id="WP_087437382.1">
    <property type="nucleotide sequence ID" value="NZ_CP021416.1"/>
</dbReference>
<dbReference type="KEGG" id="suls:Sdiek1_0069"/>
<dbReference type="AlphaFoldDB" id="A0A1Y0HGN8"/>
<dbReference type="EMBL" id="CP021416">
    <property type="protein sequence ID" value="ARU47257.1"/>
    <property type="molecule type" value="Genomic_DNA"/>
</dbReference>
<reference evidence="2" key="1">
    <citation type="submission" date="2017-05" db="EMBL/GenBank/DDBJ databases">
        <title>Dechlorination kinetics govern the competition between two new strains of the genus Sulfurospirillum.</title>
        <authorList>
            <person name="Buttet G.F."/>
            <person name="Murray A.M."/>
            <person name="Goris T."/>
            <person name="Burion M."/>
            <person name="Lin B."/>
            <person name="Rolle M."/>
            <person name="Maillard J."/>
        </authorList>
    </citation>
    <scope>NUCLEOTIDE SEQUENCE [LARGE SCALE GENOMIC DNA]</scope>
    <source>
        <strain evidence="2">SL2-1</strain>
    </source>
</reference>
<sequence>MKAKEIADIFGVPQSTLNEWKKEGHSKKILADFLTHVDKESILNLYKSATAYDMLVSTVNASIGNEDKHLGANDIKKLLMGKTPEKPIEKYALDIIKTEALKEEIEDFAIHFKIPMKKVNKVLHHGY</sequence>
<evidence type="ECO:0000313" key="2">
    <source>
        <dbReference type="Proteomes" id="UP000196005"/>
    </source>
</evidence>
<dbReference type="Proteomes" id="UP000196005">
    <property type="component" value="Chromosome"/>
</dbReference>
<organism evidence="1 2">
    <name type="scientific">Sulfurospirillum diekertiae</name>
    <dbReference type="NCBI Taxonomy" id="1854492"/>
    <lineage>
        <taxon>Bacteria</taxon>
        <taxon>Pseudomonadati</taxon>
        <taxon>Campylobacterota</taxon>
        <taxon>Epsilonproteobacteria</taxon>
        <taxon>Campylobacterales</taxon>
        <taxon>Sulfurospirillaceae</taxon>
        <taxon>Sulfurospirillum</taxon>
    </lineage>
</organism>
<name>A0A1Y0HGN8_9BACT</name>
<protein>
    <submittedName>
        <fullName evidence="1">Uncharacterized protein</fullName>
    </submittedName>
</protein>
<keyword evidence="2" id="KW-1185">Reference proteome</keyword>
<proteinExistence type="predicted"/>
<evidence type="ECO:0000313" key="1">
    <source>
        <dbReference type="EMBL" id="ARU47257.1"/>
    </source>
</evidence>
<accession>A0A1Y0HGN8</accession>
<gene>
    <name evidence="1" type="ORF">Sdiek1_0069</name>
</gene>